<dbReference type="EMBL" id="JAGPXC010000003">
    <property type="protein sequence ID" value="KAH6655704.1"/>
    <property type="molecule type" value="Genomic_DNA"/>
</dbReference>
<dbReference type="RefSeq" id="XP_045959969.1">
    <property type="nucleotide sequence ID" value="XM_046099885.1"/>
</dbReference>
<evidence type="ECO:0000256" key="3">
    <source>
        <dbReference type="ARBA" id="ARBA00023180"/>
    </source>
</evidence>
<sequence length="403" mass="41451">MFSKTFVSAVAALSLATSAVAVSCDDTTATIASAADATTIASCDTVEGDLVILPGAGDTVDISGPTEIKGDLTAQNNGGLISLTSTTLETIGGAFTLKNVTLLSTLSFTKLSTVDSINWASLNALGQLTFGTPGVTKAKSVAIADTFLSSLDGINIHSLDTMDINNNHRLTDFTTELYNLSTLLNINANGQNLNVQMPNLIWAANLTISNVTTFSAQSLESVNGSIRFDSNYFTEASFPNLTAVQTGDFSFINNAKVTNITAPLLKSVGGGFTIANNTAIEELNGFPLLEMVGGAVLLRGDFSEVALPALDDVRGAFDASSTGDITDSCEVFDKLGPKSGGQIQGEYSCTSKNANANNDTDSTGGTSSGSSNSSSSAVVGAPGMSMSWIVSLVSIAGFVVAFL</sequence>
<accession>A0A9P9A062</accession>
<feature type="compositionally biased region" description="Low complexity" evidence="4">
    <location>
        <begin position="357"/>
        <end position="376"/>
    </location>
</feature>
<name>A0A9P9A062_9PEZI</name>
<dbReference type="SUPFAM" id="SSF52058">
    <property type="entry name" value="L domain-like"/>
    <property type="match status" value="2"/>
</dbReference>
<organism evidence="6 7">
    <name type="scientific">Truncatella angustata</name>
    <dbReference type="NCBI Taxonomy" id="152316"/>
    <lineage>
        <taxon>Eukaryota</taxon>
        <taxon>Fungi</taxon>
        <taxon>Dikarya</taxon>
        <taxon>Ascomycota</taxon>
        <taxon>Pezizomycotina</taxon>
        <taxon>Sordariomycetes</taxon>
        <taxon>Xylariomycetidae</taxon>
        <taxon>Amphisphaeriales</taxon>
        <taxon>Sporocadaceae</taxon>
        <taxon>Truncatella</taxon>
    </lineage>
</organism>
<protein>
    <submittedName>
        <fullName evidence="6">Uncharacterized protein</fullName>
    </submittedName>
</protein>
<feature type="region of interest" description="Disordered" evidence="4">
    <location>
        <begin position="341"/>
        <end position="376"/>
    </location>
</feature>
<evidence type="ECO:0000256" key="4">
    <source>
        <dbReference type="SAM" id="MobiDB-lite"/>
    </source>
</evidence>
<proteinExistence type="predicted"/>
<feature type="signal peptide" evidence="5">
    <location>
        <begin position="1"/>
        <end position="21"/>
    </location>
</feature>
<dbReference type="GO" id="GO:0005886">
    <property type="term" value="C:plasma membrane"/>
    <property type="evidence" value="ECO:0007669"/>
    <property type="project" value="TreeGrafter"/>
</dbReference>
<dbReference type="AlphaFoldDB" id="A0A9P9A062"/>
<keyword evidence="3" id="KW-0325">Glycoprotein</keyword>
<dbReference type="GO" id="GO:0031505">
    <property type="term" value="P:fungal-type cell wall organization"/>
    <property type="evidence" value="ECO:0007669"/>
    <property type="project" value="TreeGrafter"/>
</dbReference>
<keyword evidence="2 5" id="KW-0732">Signal</keyword>
<dbReference type="GeneID" id="70128777"/>
<comment type="subcellular location">
    <subcellularLocation>
        <location evidence="1">Cell envelope</location>
    </subcellularLocation>
</comment>
<dbReference type="OrthoDB" id="536881at2759"/>
<dbReference type="InterPro" id="IPR051648">
    <property type="entry name" value="CWI-Assembly_Regulator"/>
</dbReference>
<evidence type="ECO:0000256" key="5">
    <source>
        <dbReference type="SAM" id="SignalP"/>
    </source>
</evidence>
<comment type="caution">
    <text evidence="6">The sequence shown here is derived from an EMBL/GenBank/DDBJ whole genome shotgun (WGS) entry which is preliminary data.</text>
</comment>
<dbReference type="GO" id="GO:0009277">
    <property type="term" value="C:fungal-type cell wall"/>
    <property type="evidence" value="ECO:0007669"/>
    <property type="project" value="TreeGrafter"/>
</dbReference>
<gene>
    <name evidence="6" type="ORF">BKA67DRAFT_534619</name>
</gene>
<feature type="chain" id="PRO_5040224733" evidence="5">
    <location>
        <begin position="22"/>
        <end position="403"/>
    </location>
</feature>
<dbReference type="PANTHER" id="PTHR31018">
    <property type="entry name" value="SPORULATION-SPECIFIC PROTEIN-RELATED"/>
    <property type="match status" value="1"/>
</dbReference>
<evidence type="ECO:0000256" key="1">
    <source>
        <dbReference type="ARBA" id="ARBA00004196"/>
    </source>
</evidence>
<evidence type="ECO:0000256" key="2">
    <source>
        <dbReference type="ARBA" id="ARBA00022729"/>
    </source>
</evidence>
<dbReference type="PROSITE" id="PS51257">
    <property type="entry name" value="PROKAR_LIPOPROTEIN"/>
    <property type="match status" value="1"/>
</dbReference>
<feature type="compositionally biased region" description="Polar residues" evidence="4">
    <location>
        <begin position="345"/>
        <end position="356"/>
    </location>
</feature>
<dbReference type="Proteomes" id="UP000758603">
    <property type="component" value="Unassembled WGS sequence"/>
</dbReference>
<keyword evidence="7" id="KW-1185">Reference proteome</keyword>
<evidence type="ECO:0000313" key="7">
    <source>
        <dbReference type="Proteomes" id="UP000758603"/>
    </source>
</evidence>
<dbReference type="GO" id="GO:0009986">
    <property type="term" value="C:cell surface"/>
    <property type="evidence" value="ECO:0007669"/>
    <property type="project" value="TreeGrafter"/>
</dbReference>
<evidence type="ECO:0000313" key="6">
    <source>
        <dbReference type="EMBL" id="KAH6655704.1"/>
    </source>
</evidence>
<dbReference type="PANTHER" id="PTHR31018:SF3">
    <property type="entry name" value="RECEPTOR PROTEIN-TYROSINE KINASE"/>
    <property type="match status" value="1"/>
</dbReference>
<reference evidence="6" key="1">
    <citation type="journal article" date="2021" name="Nat. Commun.">
        <title>Genetic determinants of endophytism in the Arabidopsis root mycobiome.</title>
        <authorList>
            <person name="Mesny F."/>
            <person name="Miyauchi S."/>
            <person name="Thiergart T."/>
            <person name="Pickel B."/>
            <person name="Atanasova L."/>
            <person name="Karlsson M."/>
            <person name="Huettel B."/>
            <person name="Barry K.W."/>
            <person name="Haridas S."/>
            <person name="Chen C."/>
            <person name="Bauer D."/>
            <person name="Andreopoulos W."/>
            <person name="Pangilinan J."/>
            <person name="LaButti K."/>
            <person name="Riley R."/>
            <person name="Lipzen A."/>
            <person name="Clum A."/>
            <person name="Drula E."/>
            <person name="Henrissat B."/>
            <person name="Kohler A."/>
            <person name="Grigoriev I.V."/>
            <person name="Martin F.M."/>
            <person name="Hacquard S."/>
        </authorList>
    </citation>
    <scope>NUCLEOTIDE SEQUENCE</scope>
    <source>
        <strain evidence="6">MPI-SDFR-AT-0073</strain>
    </source>
</reference>